<dbReference type="AlphaFoldDB" id="A0A0K0F7Z0"/>
<organism evidence="4 5">
    <name type="scientific">Strongyloides venezuelensis</name>
    <name type="common">Threadworm</name>
    <dbReference type="NCBI Taxonomy" id="75913"/>
    <lineage>
        <taxon>Eukaryota</taxon>
        <taxon>Metazoa</taxon>
        <taxon>Ecdysozoa</taxon>
        <taxon>Nematoda</taxon>
        <taxon>Chromadorea</taxon>
        <taxon>Rhabditida</taxon>
        <taxon>Tylenchina</taxon>
        <taxon>Panagrolaimomorpha</taxon>
        <taxon>Strongyloidoidea</taxon>
        <taxon>Strongyloididae</taxon>
        <taxon>Strongyloides</taxon>
    </lineage>
</organism>
<feature type="transmembrane region" description="Helical" evidence="2">
    <location>
        <begin position="12"/>
        <end position="34"/>
    </location>
</feature>
<dbReference type="CDD" id="cd17057">
    <property type="entry name" value="Ubl_TMUB1_like"/>
    <property type="match status" value="1"/>
</dbReference>
<keyword evidence="2" id="KW-0472">Membrane</keyword>
<dbReference type="WBParaSite" id="SVE_0493800.1">
    <property type="protein sequence ID" value="SVE_0493800.1"/>
    <property type="gene ID" value="SVE_0493800"/>
</dbReference>
<accession>A0A0K0F7Z0</accession>
<dbReference type="PROSITE" id="PS50053">
    <property type="entry name" value="UBIQUITIN_2"/>
    <property type="match status" value="1"/>
</dbReference>
<keyword evidence="2" id="KW-1133">Transmembrane helix</keyword>
<evidence type="ECO:0000256" key="1">
    <source>
        <dbReference type="SAM" id="MobiDB-lite"/>
    </source>
</evidence>
<dbReference type="Gene3D" id="3.10.20.90">
    <property type="entry name" value="Phosphatidylinositol 3-kinase Catalytic Subunit, Chain A, domain 1"/>
    <property type="match status" value="1"/>
</dbReference>
<protein>
    <submittedName>
        <fullName evidence="5">Ubiquitin-like domain-containing protein</fullName>
    </submittedName>
</protein>
<dbReference type="InterPro" id="IPR029071">
    <property type="entry name" value="Ubiquitin-like_domsf"/>
</dbReference>
<dbReference type="InterPro" id="IPR000626">
    <property type="entry name" value="Ubiquitin-like_dom"/>
</dbReference>
<feature type="transmembrane region" description="Helical" evidence="2">
    <location>
        <begin position="710"/>
        <end position="728"/>
    </location>
</feature>
<sequence>MIEASTEKLNFADFFSSYTFIIGIFLLILGIAYFHATWLTRNDYFNIDKIAWIVEEIFLPTRTIVRVFPLTERQMIIASTSNSSQYFTNILREDTTGINISIFQNDISNLRKHTLVVYGPKTGDKDEKLLKNLRDVAGKKFFFSFHKDDSIYNISSGIAELTNFGFALLVTSAISKLRDNRPSHKSTVFSFPRVLKSCDVENNETIYRHSIETKFFSDSDLQKSYIESFFSKKFLDQIISLYTEWIPNGPNREDLVKKYKELAIEKYCKYAVKTQYFVFKMQITELLIRRYPNVLDEEEGNSAALKLINNVTKNLLRCTLHNNSRKTLIYHIPDTIYKRCYKKKDNILGEAVAYTTFEEEDKIIFNDNNSLQNHEESCEIYLINSTNDVFNPQIMAIDNSIYGDFSKRRRFSNAHQDDDIEDSLFSGPIQEDSSSSLRSSRYARFYRFINESDSDLNYENNLYLEARRQLGFLNNQGIISFSENIDNNSVHVEESSSESNQYEDIAIHFRNQQSSNTSDSDEEDNENNESNTPSEFSSEENNDEGSLNETIKLKFLNDVEKIVPFTNSMKVGEFKKIHFKDAVNQKKMIRLIFSGQLCRDDNKKLSFYGVKNGSVVHVHISNLPVTTNNSSVHEPDVLNANERIFNENMRNFNTDQQNLHSLTNNIDSEVRFFTPSLHGVEEYFIIILQTGFRWLRRESENENISPNSRFYFLYSWYINFLDSILRYLEIWRIEIIRPRMHLSLGEHIRNNFSILIIFVILPPIIYLFNTSLTSLTVGSAFITCFVFCITFIILKYIYNFLITS</sequence>
<dbReference type="Proteomes" id="UP000035680">
    <property type="component" value="Unassembled WGS sequence"/>
</dbReference>
<dbReference type="PANTHER" id="PTHR14557">
    <property type="entry name" value="PROTEIN C7ORF21"/>
    <property type="match status" value="1"/>
</dbReference>
<dbReference type="GO" id="GO:0036503">
    <property type="term" value="P:ERAD pathway"/>
    <property type="evidence" value="ECO:0007669"/>
    <property type="project" value="InterPro"/>
</dbReference>
<dbReference type="STRING" id="75913.A0A0K0F7Z0"/>
<evidence type="ECO:0000259" key="3">
    <source>
        <dbReference type="PROSITE" id="PS50053"/>
    </source>
</evidence>
<keyword evidence="2" id="KW-0812">Transmembrane</keyword>
<evidence type="ECO:0000256" key="2">
    <source>
        <dbReference type="SAM" id="Phobius"/>
    </source>
</evidence>
<feature type="transmembrane region" description="Helical" evidence="2">
    <location>
        <begin position="780"/>
        <end position="798"/>
    </location>
</feature>
<dbReference type="Pfam" id="PF00240">
    <property type="entry name" value="ubiquitin"/>
    <property type="match status" value="1"/>
</dbReference>
<dbReference type="InterPro" id="IPR040352">
    <property type="entry name" value="TMUB1/2"/>
</dbReference>
<dbReference type="SMART" id="SM00213">
    <property type="entry name" value="UBQ"/>
    <property type="match status" value="1"/>
</dbReference>
<dbReference type="SUPFAM" id="SSF54236">
    <property type="entry name" value="Ubiquitin-like"/>
    <property type="match status" value="1"/>
</dbReference>
<feature type="domain" description="Ubiquitin-like" evidence="3">
    <location>
        <begin position="549"/>
        <end position="621"/>
    </location>
</feature>
<keyword evidence="4" id="KW-1185">Reference proteome</keyword>
<evidence type="ECO:0000313" key="4">
    <source>
        <dbReference type="Proteomes" id="UP000035680"/>
    </source>
</evidence>
<feature type="transmembrane region" description="Helical" evidence="2">
    <location>
        <begin position="748"/>
        <end position="768"/>
    </location>
</feature>
<evidence type="ECO:0000313" key="5">
    <source>
        <dbReference type="WBParaSite" id="SVE_0493800.1"/>
    </source>
</evidence>
<name>A0A0K0F7Z0_STRVS</name>
<reference evidence="5" key="2">
    <citation type="submission" date="2015-08" db="UniProtKB">
        <authorList>
            <consortium name="WormBaseParasite"/>
        </authorList>
    </citation>
    <scope>IDENTIFICATION</scope>
</reference>
<feature type="region of interest" description="Disordered" evidence="1">
    <location>
        <begin position="513"/>
        <end position="544"/>
    </location>
</feature>
<proteinExistence type="predicted"/>
<dbReference type="PANTHER" id="PTHR14557:SF5">
    <property type="entry name" value="UBIQUITIN-LIKE DOMAIN-CONTAINING PROTEIN"/>
    <property type="match status" value="1"/>
</dbReference>
<reference evidence="4" key="1">
    <citation type="submission" date="2014-07" db="EMBL/GenBank/DDBJ databases">
        <authorList>
            <person name="Martin A.A"/>
            <person name="De Silva N."/>
        </authorList>
    </citation>
    <scope>NUCLEOTIDE SEQUENCE</scope>
</reference>